<dbReference type="AlphaFoldDB" id="A0A3M7QZE0"/>
<reference evidence="1 2" key="1">
    <citation type="journal article" date="2018" name="Sci. Rep.">
        <title>Genomic signatures of local adaptation to the degree of environmental predictability in rotifers.</title>
        <authorList>
            <person name="Franch-Gras L."/>
            <person name="Hahn C."/>
            <person name="Garcia-Roger E.M."/>
            <person name="Carmona M.J."/>
            <person name="Serra M."/>
            <person name="Gomez A."/>
        </authorList>
    </citation>
    <scope>NUCLEOTIDE SEQUENCE [LARGE SCALE GENOMIC DNA]</scope>
    <source>
        <strain evidence="1">HYR1</strain>
    </source>
</reference>
<sequence length="83" mass="9675">MYSNRFILESIRSLSISNKYQSQKISISFCYYLFSKTCSYFIRPVLNGRSRPFEGPVFLNDLKRPSEKAGLPVRPSDEDRSEL</sequence>
<keyword evidence="2" id="KW-1185">Reference proteome</keyword>
<dbReference type="EMBL" id="REGN01004727">
    <property type="protein sequence ID" value="RNA16345.1"/>
    <property type="molecule type" value="Genomic_DNA"/>
</dbReference>
<accession>A0A3M7QZE0</accession>
<dbReference type="Proteomes" id="UP000276133">
    <property type="component" value="Unassembled WGS sequence"/>
</dbReference>
<evidence type="ECO:0000313" key="2">
    <source>
        <dbReference type="Proteomes" id="UP000276133"/>
    </source>
</evidence>
<comment type="caution">
    <text evidence="1">The sequence shown here is derived from an EMBL/GenBank/DDBJ whole genome shotgun (WGS) entry which is preliminary data.</text>
</comment>
<proteinExistence type="predicted"/>
<organism evidence="1 2">
    <name type="scientific">Brachionus plicatilis</name>
    <name type="common">Marine rotifer</name>
    <name type="synonym">Brachionus muelleri</name>
    <dbReference type="NCBI Taxonomy" id="10195"/>
    <lineage>
        <taxon>Eukaryota</taxon>
        <taxon>Metazoa</taxon>
        <taxon>Spiralia</taxon>
        <taxon>Gnathifera</taxon>
        <taxon>Rotifera</taxon>
        <taxon>Eurotatoria</taxon>
        <taxon>Monogononta</taxon>
        <taxon>Pseudotrocha</taxon>
        <taxon>Ploima</taxon>
        <taxon>Brachionidae</taxon>
        <taxon>Brachionus</taxon>
    </lineage>
</organism>
<name>A0A3M7QZE0_BRAPC</name>
<evidence type="ECO:0000313" key="1">
    <source>
        <dbReference type="EMBL" id="RNA16345.1"/>
    </source>
</evidence>
<gene>
    <name evidence="1" type="ORF">BpHYR1_053572</name>
</gene>
<protein>
    <submittedName>
        <fullName evidence="1">Uncharacterized protein</fullName>
    </submittedName>
</protein>